<evidence type="ECO:0000256" key="2">
    <source>
        <dbReference type="SAM" id="Phobius"/>
    </source>
</evidence>
<dbReference type="InterPro" id="IPR016047">
    <property type="entry name" value="M23ase_b-sheet_dom"/>
</dbReference>
<dbReference type="EMBL" id="BAAADJ010000006">
    <property type="protein sequence ID" value="GAA0319712.1"/>
    <property type="molecule type" value="Genomic_DNA"/>
</dbReference>
<evidence type="ECO:0000259" key="3">
    <source>
        <dbReference type="Pfam" id="PF01551"/>
    </source>
</evidence>
<dbReference type="Proteomes" id="UP001500782">
    <property type="component" value="Unassembled WGS sequence"/>
</dbReference>
<proteinExistence type="predicted"/>
<dbReference type="PANTHER" id="PTHR21666">
    <property type="entry name" value="PEPTIDASE-RELATED"/>
    <property type="match status" value="1"/>
</dbReference>
<dbReference type="InterPro" id="IPR011055">
    <property type="entry name" value="Dup_hybrid_motif"/>
</dbReference>
<keyword evidence="2" id="KW-1133">Transmembrane helix</keyword>
<keyword evidence="5" id="KW-1185">Reference proteome</keyword>
<dbReference type="PANTHER" id="PTHR21666:SF291">
    <property type="entry name" value="STAGE II SPORULATION PROTEIN Q"/>
    <property type="match status" value="1"/>
</dbReference>
<keyword evidence="2" id="KW-0472">Membrane</keyword>
<accession>A0ABN0VXX4</accession>
<comment type="caution">
    <text evidence="4">The sequence shown here is derived from an EMBL/GenBank/DDBJ whole genome shotgun (WGS) entry which is preliminary data.</text>
</comment>
<dbReference type="RefSeq" id="WP_343796554.1">
    <property type="nucleotide sequence ID" value="NZ_BAAADJ010000006.1"/>
</dbReference>
<name>A0ABN0VXX4_9BACI</name>
<evidence type="ECO:0000313" key="5">
    <source>
        <dbReference type="Proteomes" id="UP001500782"/>
    </source>
</evidence>
<organism evidence="4 5">
    <name type="scientific">Bacillus carboniphilus</name>
    <dbReference type="NCBI Taxonomy" id="86663"/>
    <lineage>
        <taxon>Bacteria</taxon>
        <taxon>Bacillati</taxon>
        <taxon>Bacillota</taxon>
        <taxon>Bacilli</taxon>
        <taxon>Bacillales</taxon>
        <taxon>Bacillaceae</taxon>
        <taxon>Bacillus</taxon>
    </lineage>
</organism>
<gene>
    <name evidence="4" type="ORF">GCM10008967_07800</name>
</gene>
<sequence length="288" mass="30870">MREEEKKRPSQNSGTQRKNKWIFPAVYIAAAALLLTAVVWFSSTGDDAAQDPADTENPVTENDGDSVVVNTLLEDFVWPVENPEEAKVVNGFWSADASKEEQESALVFYNNQFRPNKGIDLAMENGESFNVVASMAGQVSAVREDAELGNVIEIQHAEGVVTMYQSVTDIQVEVGDQVEQGQVLAKAGQSLLNQAAGTHAHFEVRVDGVAVDPQKAFGQSLSAVAEMATTPTTAPEEEADENADNSQSEENDDSEGEAGEADDTAEDTDDAGEDQEESPDASIGQNNA</sequence>
<evidence type="ECO:0000256" key="1">
    <source>
        <dbReference type="SAM" id="MobiDB-lite"/>
    </source>
</evidence>
<keyword evidence="2" id="KW-0812">Transmembrane</keyword>
<feature type="compositionally biased region" description="Acidic residues" evidence="1">
    <location>
        <begin position="235"/>
        <end position="279"/>
    </location>
</feature>
<dbReference type="Pfam" id="PF01551">
    <property type="entry name" value="Peptidase_M23"/>
    <property type="match status" value="1"/>
</dbReference>
<evidence type="ECO:0000313" key="4">
    <source>
        <dbReference type="EMBL" id="GAA0319712.1"/>
    </source>
</evidence>
<dbReference type="Gene3D" id="2.70.70.10">
    <property type="entry name" value="Glucose Permease (Domain IIA)"/>
    <property type="match status" value="1"/>
</dbReference>
<feature type="domain" description="M23ase beta-sheet core" evidence="3">
    <location>
        <begin position="115"/>
        <end position="213"/>
    </location>
</feature>
<reference evidence="4 5" key="1">
    <citation type="journal article" date="2019" name="Int. J. Syst. Evol. Microbiol.">
        <title>The Global Catalogue of Microorganisms (GCM) 10K type strain sequencing project: providing services to taxonomists for standard genome sequencing and annotation.</title>
        <authorList>
            <consortium name="The Broad Institute Genomics Platform"/>
            <consortium name="The Broad Institute Genome Sequencing Center for Infectious Disease"/>
            <person name="Wu L."/>
            <person name="Ma J."/>
        </authorList>
    </citation>
    <scope>NUCLEOTIDE SEQUENCE [LARGE SCALE GENOMIC DNA]</scope>
    <source>
        <strain evidence="4 5">JCM 9731</strain>
    </source>
</reference>
<feature type="region of interest" description="Disordered" evidence="1">
    <location>
        <begin position="227"/>
        <end position="288"/>
    </location>
</feature>
<dbReference type="CDD" id="cd12797">
    <property type="entry name" value="M23_peptidase"/>
    <property type="match status" value="1"/>
</dbReference>
<protein>
    <submittedName>
        <fullName evidence="4">M23 family metallopeptidase</fullName>
    </submittedName>
</protein>
<dbReference type="InterPro" id="IPR050570">
    <property type="entry name" value="Cell_wall_metabolism_enzyme"/>
</dbReference>
<dbReference type="SUPFAM" id="SSF51261">
    <property type="entry name" value="Duplicated hybrid motif"/>
    <property type="match status" value="1"/>
</dbReference>
<feature type="transmembrane region" description="Helical" evidence="2">
    <location>
        <begin position="21"/>
        <end position="41"/>
    </location>
</feature>